<dbReference type="RefSeq" id="XP_002548753.1">
    <property type="nucleotide sequence ID" value="XM_002548707.1"/>
</dbReference>
<proteinExistence type="predicted"/>
<feature type="compositionally biased region" description="Basic residues" evidence="1">
    <location>
        <begin position="8"/>
        <end position="18"/>
    </location>
</feature>
<organism evidence="3 4">
    <name type="scientific">Candida tropicalis (strain ATCC MYA-3404 / T1)</name>
    <name type="common">Yeast</name>
    <dbReference type="NCBI Taxonomy" id="294747"/>
    <lineage>
        <taxon>Eukaryota</taxon>
        <taxon>Fungi</taxon>
        <taxon>Dikarya</taxon>
        <taxon>Ascomycota</taxon>
        <taxon>Saccharomycotina</taxon>
        <taxon>Pichiomycetes</taxon>
        <taxon>Debaryomycetaceae</taxon>
        <taxon>Candida/Lodderomyces clade</taxon>
        <taxon>Candida</taxon>
    </lineage>
</organism>
<name>C5MAF8_CANTT</name>
<accession>C5MAF8</accession>
<keyword evidence="4" id="KW-1185">Reference proteome</keyword>
<feature type="transmembrane region" description="Helical" evidence="2">
    <location>
        <begin position="40"/>
        <end position="56"/>
    </location>
</feature>
<keyword evidence="2" id="KW-1133">Transmembrane helix</keyword>
<feature type="region of interest" description="Disordered" evidence="1">
    <location>
        <begin position="1"/>
        <end position="20"/>
    </location>
</feature>
<dbReference type="STRING" id="294747.C5MAF8"/>
<evidence type="ECO:0000256" key="2">
    <source>
        <dbReference type="SAM" id="Phobius"/>
    </source>
</evidence>
<dbReference type="KEGG" id="ctp:CTRG_03050"/>
<dbReference type="eggNOG" id="ENOG502T02G">
    <property type="taxonomic scope" value="Eukaryota"/>
</dbReference>
<evidence type="ECO:0000313" key="3">
    <source>
        <dbReference type="EMBL" id="EER32625.1"/>
    </source>
</evidence>
<evidence type="ECO:0000313" key="4">
    <source>
        <dbReference type="Proteomes" id="UP000002037"/>
    </source>
</evidence>
<dbReference type="GeneID" id="8297662"/>
<dbReference type="VEuPathDB" id="FungiDB:CTRG_03050"/>
<dbReference type="EMBL" id="GG692398">
    <property type="protein sequence ID" value="EER32625.1"/>
    <property type="molecule type" value="Genomic_DNA"/>
</dbReference>
<dbReference type="OrthoDB" id="4092725at2759"/>
<reference evidence="3 4" key="1">
    <citation type="journal article" date="2009" name="Nature">
        <title>Evolution of pathogenicity and sexual reproduction in eight Candida genomes.</title>
        <authorList>
            <person name="Butler G."/>
            <person name="Rasmussen M.D."/>
            <person name="Lin M.F."/>
            <person name="Santos M.A."/>
            <person name="Sakthikumar S."/>
            <person name="Munro C.A."/>
            <person name="Rheinbay E."/>
            <person name="Grabherr M."/>
            <person name="Forche A."/>
            <person name="Reedy J.L."/>
            <person name="Agrafioti I."/>
            <person name="Arnaud M.B."/>
            <person name="Bates S."/>
            <person name="Brown A.J."/>
            <person name="Brunke S."/>
            <person name="Costanzo M.C."/>
            <person name="Fitzpatrick D.A."/>
            <person name="de Groot P.W."/>
            <person name="Harris D."/>
            <person name="Hoyer L.L."/>
            <person name="Hube B."/>
            <person name="Klis F.M."/>
            <person name="Kodira C."/>
            <person name="Lennard N."/>
            <person name="Logue M.E."/>
            <person name="Martin R."/>
            <person name="Neiman A.M."/>
            <person name="Nikolaou E."/>
            <person name="Quail M.A."/>
            <person name="Quinn J."/>
            <person name="Santos M.C."/>
            <person name="Schmitzberger F.F."/>
            <person name="Sherlock G."/>
            <person name="Shah P."/>
            <person name="Silverstein K.A."/>
            <person name="Skrzypek M.S."/>
            <person name="Soll D."/>
            <person name="Staggs R."/>
            <person name="Stansfield I."/>
            <person name="Stumpf M.P."/>
            <person name="Sudbery P.E."/>
            <person name="Srikantha T."/>
            <person name="Zeng Q."/>
            <person name="Berman J."/>
            <person name="Berriman M."/>
            <person name="Heitman J."/>
            <person name="Gow N.A."/>
            <person name="Lorenz M.C."/>
            <person name="Birren B.W."/>
            <person name="Kellis M."/>
            <person name="Cuomo C.A."/>
        </authorList>
    </citation>
    <scope>NUCLEOTIDE SEQUENCE [LARGE SCALE GENOMIC DNA]</scope>
    <source>
        <strain evidence="4">ATCC MYA-3404 / T1</strain>
    </source>
</reference>
<sequence>MNENDDKKKKKKKKKKRKYFEANHKHTGTQQAMVFSRNSILIFGLLMAGPWIWVLWKTSTPTRMLQTVDISIGFDKQSEQFNFPDLVDATQIQIDAELPYVTNRSIAVNLLDNLRGDIPKERTNYSVELVLSRDNSLAVSPDGLTAYVFYSYESIQSNDLPYLITQTILYHLLKSEVA</sequence>
<protein>
    <submittedName>
        <fullName evidence="3">Uncharacterized protein</fullName>
    </submittedName>
</protein>
<dbReference type="Proteomes" id="UP000002037">
    <property type="component" value="Unassembled WGS sequence"/>
</dbReference>
<keyword evidence="2" id="KW-0472">Membrane</keyword>
<evidence type="ECO:0000256" key="1">
    <source>
        <dbReference type="SAM" id="MobiDB-lite"/>
    </source>
</evidence>
<keyword evidence="2" id="KW-0812">Transmembrane</keyword>
<gene>
    <name evidence="3" type="ORF">CTRG_03050</name>
</gene>
<dbReference type="HOGENOM" id="CLU_1722109_0_0_1"/>
<dbReference type="AlphaFoldDB" id="C5MAF8"/>